<sequence length="65" mass="7131">MSKKTTNLLGIVIAIVAGTYFNLMLCNTCITEAEDTPSVENTEEVANNSLLAEKKNELQNLDKNN</sequence>
<evidence type="ECO:0000256" key="2">
    <source>
        <dbReference type="SAM" id="Phobius"/>
    </source>
</evidence>
<dbReference type="OrthoDB" id="1449020at2"/>
<dbReference type="RefSeq" id="WP_072860355.1">
    <property type="nucleotide sequence ID" value="NZ_FQUX01000001.1"/>
</dbReference>
<accession>A0A1M4UV09</accession>
<evidence type="ECO:0000256" key="1">
    <source>
        <dbReference type="SAM" id="MobiDB-lite"/>
    </source>
</evidence>
<keyword evidence="2" id="KW-0472">Membrane</keyword>
<name>A0A1M4UV09_9FLAO</name>
<dbReference type="EMBL" id="FQUX01000001">
    <property type="protein sequence ID" value="SHE60556.1"/>
    <property type="molecule type" value="Genomic_DNA"/>
</dbReference>
<evidence type="ECO:0000313" key="4">
    <source>
        <dbReference type="Proteomes" id="UP000184406"/>
    </source>
</evidence>
<proteinExistence type="predicted"/>
<protein>
    <submittedName>
        <fullName evidence="3">Uncharacterized protein</fullName>
    </submittedName>
</protein>
<dbReference type="AlphaFoldDB" id="A0A1M4UV09"/>
<keyword evidence="4" id="KW-1185">Reference proteome</keyword>
<feature type="transmembrane region" description="Helical" evidence="2">
    <location>
        <begin position="7"/>
        <end position="25"/>
    </location>
</feature>
<gene>
    <name evidence="3" type="ORF">SAMN03080594_101753</name>
</gene>
<organism evidence="3 4">
    <name type="scientific">Arenibacter palladensis</name>
    <dbReference type="NCBI Taxonomy" id="237373"/>
    <lineage>
        <taxon>Bacteria</taxon>
        <taxon>Pseudomonadati</taxon>
        <taxon>Bacteroidota</taxon>
        <taxon>Flavobacteriia</taxon>
        <taxon>Flavobacteriales</taxon>
        <taxon>Flavobacteriaceae</taxon>
        <taxon>Arenibacter</taxon>
    </lineage>
</organism>
<keyword evidence="2" id="KW-0812">Transmembrane</keyword>
<evidence type="ECO:0000313" key="3">
    <source>
        <dbReference type="EMBL" id="SHE60556.1"/>
    </source>
</evidence>
<reference evidence="4" key="1">
    <citation type="submission" date="2016-11" db="EMBL/GenBank/DDBJ databases">
        <authorList>
            <person name="Varghese N."/>
            <person name="Submissions S."/>
        </authorList>
    </citation>
    <scope>NUCLEOTIDE SEQUENCE [LARGE SCALE GENOMIC DNA]</scope>
    <source>
        <strain evidence="4">DSM 17539</strain>
    </source>
</reference>
<feature type="region of interest" description="Disordered" evidence="1">
    <location>
        <begin position="36"/>
        <end position="65"/>
    </location>
</feature>
<keyword evidence="2" id="KW-1133">Transmembrane helix</keyword>
<dbReference type="Proteomes" id="UP000184406">
    <property type="component" value="Unassembled WGS sequence"/>
</dbReference>